<dbReference type="RefSeq" id="WP_085867329.1">
    <property type="nucleotide sequence ID" value="NZ_FWFQ01000003.1"/>
</dbReference>
<dbReference type="Pfam" id="PF03441">
    <property type="entry name" value="FAD_binding_7"/>
    <property type="match status" value="1"/>
</dbReference>
<feature type="binding site" evidence="4">
    <location>
        <begin position="236"/>
        <end position="240"/>
    </location>
    <ligand>
        <name>FAD</name>
        <dbReference type="ChEBI" id="CHEBI:57692"/>
    </ligand>
</feature>
<feature type="binding site" evidence="4">
    <location>
        <position position="271"/>
    </location>
    <ligand>
        <name>FAD</name>
        <dbReference type="ChEBI" id="CHEBI:57692"/>
    </ligand>
</feature>
<proteinExistence type="inferred from homology"/>
<name>A0A1Y5RML3_9RHOB</name>
<comment type="cofactor">
    <cofactor evidence="4">
        <name>FAD</name>
        <dbReference type="ChEBI" id="CHEBI:57692"/>
    </cofactor>
    <text evidence="4">Binds 1 FAD per subunit.</text>
</comment>
<dbReference type="PROSITE" id="PS51645">
    <property type="entry name" value="PHR_CRY_ALPHA_BETA"/>
    <property type="match status" value="1"/>
</dbReference>
<dbReference type="InterPro" id="IPR006050">
    <property type="entry name" value="DNA_photolyase_N"/>
</dbReference>
<dbReference type="EMBL" id="FWFQ01000003">
    <property type="protein sequence ID" value="SLN20981.1"/>
    <property type="molecule type" value="Genomic_DNA"/>
</dbReference>
<dbReference type="OrthoDB" id="9772484at2"/>
<dbReference type="InterPro" id="IPR005101">
    <property type="entry name" value="Cryptochr/Photolyase_FAD-bd"/>
</dbReference>
<dbReference type="Proteomes" id="UP000193409">
    <property type="component" value="Unassembled WGS sequence"/>
</dbReference>
<dbReference type="InterPro" id="IPR002081">
    <property type="entry name" value="Cryptochrome/DNA_photolyase_1"/>
</dbReference>
<reference evidence="8 9" key="1">
    <citation type="submission" date="2017-03" db="EMBL/GenBank/DDBJ databases">
        <authorList>
            <person name="Afonso C.L."/>
            <person name="Miller P.J."/>
            <person name="Scott M.A."/>
            <person name="Spackman E."/>
            <person name="Goraichik I."/>
            <person name="Dimitrov K.M."/>
            <person name="Suarez D.L."/>
            <person name="Swayne D.E."/>
        </authorList>
    </citation>
    <scope>NUCLEOTIDE SEQUENCE [LARGE SCALE GENOMIC DNA]</scope>
    <source>
        <strain evidence="8 9">CECT 7680</strain>
    </source>
</reference>
<evidence type="ECO:0000256" key="3">
    <source>
        <dbReference type="ARBA" id="ARBA00022827"/>
    </source>
</evidence>
<evidence type="ECO:0000256" key="5">
    <source>
        <dbReference type="PIRSR" id="PIRSR602081-2"/>
    </source>
</evidence>
<dbReference type="Gene3D" id="1.25.40.80">
    <property type="match status" value="1"/>
</dbReference>
<dbReference type="GO" id="GO:0009416">
    <property type="term" value="P:response to light stimulus"/>
    <property type="evidence" value="ECO:0007669"/>
    <property type="project" value="TreeGrafter"/>
</dbReference>
<dbReference type="SUPFAM" id="SSF52425">
    <property type="entry name" value="Cryptochrome/photolyase, N-terminal domain"/>
    <property type="match status" value="1"/>
</dbReference>
<gene>
    <name evidence="8" type="primary">phr</name>
    <name evidence="8" type="ORF">PSA7680_00779</name>
</gene>
<dbReference type="GO" id="GO:0003677">
    <property type="term" value="F:DNA binding"/>
    <property type="evidence" value="ECO:0007669"/>
    <property type="project" value="TreeGrafter"/>
</dbReference>
<dbReference type="SUPFAM" id="SSF48173">
    <property type="entry name" value="Cryptochrome/photolyase FAD-binding domain"/>
    <property type="match status" value="1"/>
</dbReference>
<feature type="site" description="Electron transfer via tryptophanyl radical" evidence="5">
    <location>
        <position position="305"/>
    </location>
</feature>
<dbReference type="Gene3D" id="1.10.579.10">
    <property type="entry name" value="DNA Cyclobutane Dipyrimidine Photolyase, subunit A, domain 3"/>
    <property type="match status" value="1"/>
</dbReference>
<dbReference type="PANTHER" id="PTHR11455">
    <property type="entry name" value="CRYPTOCHROME"/>
    <property type="match status" value="1"/>
</dbReference>
<comment type="similarity">
    <text evidence="6">Belongs to the DNA photolyase family.</text>
</comment>
<keyword evidence="3 4" id="KW-0274">FAD</keyword>
<feature type="site" description="Electron transfer via tryptophanyl radical" evidence="5">
    <location>
        <position position="358"/>
    </location>
</feature>
<organism evidence="8 9">
    <name type="scientific">Pseudoruegeria aquimaris</name>
    <dbReference type="NCBI Taxonomy" id="393663"/>
    <lineage>
        <taxon>Bacteria</taxon>
        <taxon>Pseudomonadati</taxon>
        <taxon>Pseudomonadota</taxon>
        <taxon>Alphaproteobacteria</taxon>
        <taxon>Rhodobacterales</taxon>
        <taxon>Roseobacteraceae</taxon>
        <taxon>Pseudoruegeria</taxon>
    </lineage>
</organism>
<feature type="domain" description="Photolyase/cryptochrome alpha/beta" evidence="7">
    <location>
        <begin position="5"/>
        <end position="131"/>
    </location>
</feature>
<protein>
    <submittedName>
        <fullName evidence="8">Deoxyribodipyrimidine photo-lyase</fullName>
        <ecNumber evidence="8">4.1.99.3</ecNumber>
    </submittedName>
</protein>
<dbReference type="Gene3D" id="3.40.50.620">
    <property type="entry name" value="HUPs"/>
    <property type="match status" value="1"/>
</dbReference>
<sequence>MSETAPVIMWFRRDFRLADNPALAAALKGGGPVICLVIRDARIDALGAAPAFRYEAAVAKFAETLEALGQKLILRSGPSREVLLDLARETGAGAVHWNRLYDGLSREIDEDVKSSLKASGITAESHGGHLLFEPWSVQTGSGGFYRVYSPFWRAVKDLEVAPAIAAPAAIAAPEAFPASEALADWALGAAMNRGAEVLAPHMCVGEEAAAARLDAFIAAKADGYKARRDYPAEPATSGLSENLAYGEIAPHRIWRAGQRAQASGAKGAEHFLKELVWREFAYHLIYHTPHIETESWRPEWASFPWRDDSPQVLAWKQGRTGVPFVDAAMRQLYVSGTMHNRARMIVASYLTKHMGVHWRVGQKWFEECLIDWDPASNAMGWQWVAGSGPDAAPYFRVFNPQTQQEKFDADGAYVRRWLAEASRNPGQEALAFFEAVPRSWGLSPGQPYPAKPVVDLARGRARALEAYEQHKQQQEENVE</sequence>
<accession>A0A1Y5RML3</accession>
<keyword evidence="2 4" id="KW-0285">Flavoprotein</keyword>
<dbReference type="PANTHER" id="PTHR11455:SF9">
    <property type="entry name" value="CRYPTOCHROME CIRCADIAN CLOCK 5 ISOFORM X1"/>
    <property type="match status" value="1"/>
</dbReference>
<evidence type="ECO:0000313" key="9">
    <source>
        <dbReference type="Proteomes" id="UP000193409"/>
    </source>
</evidence>
<evidence type="ECO:0000256" key="4">
    <source>
        <dbReference type="PIRSR" id="PIRSR602081-1"/>
    </source>
</evidence>
<dbReference type="Pfam" id="PF00875">
    <property type="entry name" value="DNA_photolyase"/>
    <property type="match status" value="1"/>
</dbReference>
<evidence type="ECO:0000313" key="8">
    <source>
        <dbReference type="EMBL" id="SLN20981.1"/>
    </source>
</evidence>
<feature type="site" description="Electron transfer via tryptophanyl radical" evidence="5">
    <location>
        <position position="381"/>
    </location>
</feature>
<evidence type="ECO:0000256" key="1">
    <source>
        <dbReference type="ARBA" id="ARBA00001932"/>
    </source>
</evidence>
<dbReference type="InterPro" id="IPR036155">
    <property type="entry name" value="Crypto/Photolyase_N_sf"/>
</dbReference>
<comment type="cofactor">
    <cofactor evidence="1">
        <name>(6R)-5,10-methylene-5,6,7,8-tetrahydrofolate</name>
        <dbReference type="ChEBI" id="CHEBI:15636"/>
    </cofactor>
</comment>
<dbReference type="AlphaFoldDB" id="A0A1Y5RML3"/>
<dbReference type="PRINTS" id="PR00147">
    <property type="entry name" value="DNAPHOTLYASE"/>
</dbReference>
<evidence type="ECO:0000256" key="6">
    <source>
        <dbReference type="RuleBase" id="RU004182"/>
    </source>
</evidence>
<keyword evidence="9" id="KW-1185">Reference proteome</keyword>
<keyword evidence="6" id="KW-0157">Chromophore</keyword>
<dbReference type="InterPro" id="IPR014729">
    <property type="entry name" value="Rossmann-like_a/b/a_fold"/>
</dbReference>
<dbReference type="EC" id="4.1.99.3" evidence="8"/>
<dbReference type="GO" id="GO:0071949">
    <property type="term" value="F:FAD binding"/>
    <property type="evidence" value="ECO:0007669"/>
    <property type="project" value="TreeGrafter"/>
</dbReference>
<evidence type="ECO:0000259" key="7">
    <source>
        <dbReference type="PROSITE" id="PS51645"/>
    </source>
</evidence>
<evidence type="ECO:0000256" key="2">
    <source>
        <dbReference type="ARBA" id="ARBA00022630"/>
    </source>
</evidence>
<feature type="binding site" evidence="4">
    <location>
        <position position="224"/>
    </location>
    <ligand>
        <name>FAD</name>
        <dbReference type="ChEBI" id="CHEBI:57692"/>
    </ligand>
</feature>
<dbReference type="InterPro" id="IPR036134">
    <property type="entry name" value="Crypto/Photolyase_FAD-like_sf"/>
</dbReference>
<feature type="binding site" evidence="4">
    <location>
        <begin position="371"/>
        <end position="373"/>
    </location>
    <ligand>
        <name>FAD</name>
        <dbReference type="ChEBI" id="CHEBI:57692"/>
    </ligand>
</feature>
<keyword evidence="8" id="KW-0456">Lyase</keyword>
<dbReference type="GO" id="GO:0003904">
    <property type="term" value="F:deoxyribodipyrimidine photo-lyase activity"/>
    <property type="evidence" value="ECO:0007669"/>
    <property type="project" value="UniProtKB-EC"/>
</dbReference>